<keyword evidence="1" id="KW-0472">Membrane</keyword>
<protein>
    <submittedName>
        <fullName evidence="2">Uncharacterized protein</fullName>
    </submittedName>
</protein>
<dbReference type="EMBL" id="JAHHGM010000008">
    <property type="protein sequence ID" value="MBT2989307.1"/>
    <property type="molecule type" value="Genomic_DNA"/>
</dbReference>
<keyword evidence="1" id="KW-0812">Transmembrane</keyword>
<dbReference type="Proteomes" id="UP000770889">
    <property type="component" value="Unassembled WGS sequence"/>
</dbReference>
<dbReference type="AlphaFoldDB" id="A0A944MD98"/>
<feature type="transmembrane region" description="Helical" evidence="1">
    <location>
        <begin position="53"/>
        <end position="69"/>
    </location>
</feature>
<feature type="transmembrane region" description="Helical" evidence="1">
    <location>
        <begin position="181"/>
        <end position="202"/>
    </location>
</feature>
<feature type="transmembrane region" description="Helical" evidence="1">
    <location>
        <begin position="76"/>
        <end position="94"/>
    </location>
</feature>
<sequence>MNSLFKKGSTKLLILLLLADLAFIVVHIIFELFLKSNTLFSINRDLGYAEVYQYIKEFWILVLLFVLAVKSKRMIYFSWSLLFLYLLLDDSLQLHENIGSYLANHHQLQPVFRLRAQDLGELMVFVSVGFLLFSFVGGAYFYSDDSGKEISKHLFILVISLAFFGGLVDMLHIAVSFGKPVFALIEDGGEMIIMSIIVWYVFDIRSHQLYNSDNAIIVEQNR</sequence>
<gene>
    <name evidence="2" type="ORF">KME65_10110</name>
</gene>
<evidence type="ECO:0000313" key="3">
    <source>
        <dbReference type="Proteomes" id="UP000770889"/>
    </source>
</evidence>
<keyword evidence="1" id="KW-1133">Transmembrane helix</keyword>
<accession>A0A944MD98</accession>
<evidence type="ECO:0000256" key="1">
    <source>
        <dbReference type="SAM" id="Phobius"/>
    </source>
</evidence>
<organism evidence="2 3">
    <name type="scientific">Candidatus Thiodiazotropha taylori</name>
    <dbReference type="NCBI Taxonomy" id="2792791"/>
    <lineage>
        <taxon>Bacteria</taxon>
        <taxon>Pseudomonadati</taxon>
        <taxon>Pseudomonadota</taxon>
        <taxon>Gammaproteobacteria</taxon>
        <taxon>Chromatiales</taxon>
        <taxon>Sedimenticolaceae</taxon>
        <taxon>Candidatus Thiodiazotropha</taxon>
    </lineage>
</organism>
<evidence type="ECO:0000313" key="2">
    <source>
        <dbReference type="EMBL" id="MBT2989307.1"/>
    </source>
</evidence>
<name>A0A944MD98_9GAMM</name>
<comment type="caution">
    <text evidence="2">The sequence shown here is derived from an EMBL/GenBank/DDBJ whole genome shotgun (WGS) entry which is preliminary data.</text>
</comment>
<proteinExistence type="predicted"/>
<feature type="transmembrane region" description="Helical" evidence="1">
    <location>
        <begin position="122"/>
        <end position="142"/>
    </location>
</feature>
<reference evidence="2 3" key="1">
    <citation type="submission" date="2021-05" db="EMBL/GenBank/DDBJ databases">
        <title>Genetic and Functional Diversity in Clade A Lucinid endosymbionts from the Bahamas.</title>
        <authorList>
            <person name="Giani N.M."/>
            <person name="Engel A.S."/>
            <person name="Campbell B.J."/>
        </authorList>
    </citation>
    <scope>NUCLEOTIDE SEQUENCE [LARGE SCALE GENOMIC DNA]</scope>
    <source>
        <strain evidence="2">LUC16012Gg_MoonRockCtena</strain>
    </source>
</reference>
<feature type="transmembrane region" description="Helical" evidence="1">
    <location>
        <begin position="154"/>
        <end position="175"/>
    </location>
</feature>
<feature type="transmembrane region" description="Helical" evidence="1">
    <location>
        <begin position="12"/>
        <end position="33"/>
    </location>
</feature>